<dbReference type="OrthoDB" id="3438340at2759"/>
<gene>
    <name evidence="2" type="ORF">K435DRAFT_771878</name>
</gene>
<dbReference type="Pfam" id="PF11595">
    <property type="entry name" value="DUF3245"/>
    <property type="match status" value="1"/>
</dbReference>
<accession>A0A4S8MY44</accession>
<dbReference type="InterPro" id="IPR021641">
    <property type="entry name" value="DUF3245"/>
</dbReference>
<proteinExistence type="predicted"/>
<feature type="compositionally biased region" description="Polar residues" evidence="1">
    <location>
        <begin position="153"/>
        <end position="167"/>
    </location>
</feature>
<feature type="compositionally biased region" description="Polar residues" evidence="1">
    <location>
        <begin position="177"/>
        <end position="187"/>
    </location>
</feature>
<name>A0A4S8MY44_DENBC</name>
<dbReference type="EMBL" id="ML179035">
    <property type="protein sequence ID" value="THV08357.1"/>
    <property type="molecule type" value="Genomic_DNA"/>
</dbReference>
<protein>
    <submittedName>
        <fullName evidence="2">Uncharacterized protein</fullName>
    </submittedName>
</protein>
<feature type="region of interest" description="Disordered" evidence="1">
    <location>
        <begin position="59"/>
        <end position="281"/>
    </location>
</feature>
<feature type="compositionally biased region" description="Low complexity" evidence="1">
    <location>
        <begin position="226"/>
        <end position="239"/>
    </location>
</feature>
<dbReference type="AlphaFoldDB" id="A0A4S8MY44"/>
<keyword evidence="3" id="KW-1185">Reference proteome</keyword>
<feature type="compositionally biased region" description="Basic and acidic residues" evidence="1">
    <location>
        <begin position="200"/>
        <end position="211"/>
    </location>
</feature>
<feature type="compositionally biased region" description="Basic residues" evidence="1">
    <location>
        <begin position="262"/>
        <end position="281"/>
    </location>
</feature>
<sequence>MAEDDNIDTEALQAQIDLSMSFTHELVSSWIKPTQKSRSSYAQDLETEIKDYMRRPPRLGVGAAIPESTSSMPREIARLKGQLIRKNNKRAREDDEETKAQSSSDEGESKASSIRKRVKHDPFAGIHGKEKKKNVVPNSRPADTSVHDHVQKADSTATTQGSRSNPFSVVEVKASSPEVTLSISSATTERDESGTNLSPDMKKTETPKKAENGSSTSMPRPIPVTPKSSSPKLSRPPISVLNLDGPVGHDDSGDDEAQASPSKKKRKRRKKKKHAHPVSEG</sequence>
<dbReference type="Proteomes" id="UP000297245">
    <property type="component" value="Unassembled WGS sequence"/>
</dbReference>
<evidence type="ECO:0000313" key="3">
    <source>
        <dbReference type="Proteomes" id="UP000297245"/>
    </source>
</evidence>
<evidence type="ECO:0000313" key="2">
    <source>
        <dbReference type="EMBL" id="THV08357.1"/>
    </source>
</evidence>
<organism evidence="2 3">
    <name type="scientific">Dendrothele bispora (strain CBS 962.96)</name>
    <dbReference type="NCBI Taxonomy" id="1314807"/>
    <lineage>
        <taxon>Eukaryota</taxon>
        <taxon>Fungi</taxon>
        <taxon>Dikarya</taxon>
        <taxon>Basidiomycota</taxon>
        <taxon>Agaricomycotina</taxon>
        <taxon>Agaricomycetes</taxon>
        <taxon>Agaricomycetidae</taxon>
        <taxon>Agaricales</taxon>
        <taxon>Agaricales incertae sedis</taxon>
        <taxon>Dendrothele</taxon>
    </lineage>
</organism>
<evidence type="ECO:0000256" key="1">
    <source>
        <dbReference type="SAM" id="MobiDB-lite"/>
    </source>
</evidence>
<reference evidence="2 3" key="1">
    <citation type="journal article" date="2019" name="Nat. Ecol. Evol.">
        <title>Megaphylogeny resolves global patterns of mushroom evolution.</title>
        <authorList>
            <person name="Varga T."/>
            <person name="Krizsan K."/>
            <person name="Foldi C."/>
            <person name="Dima B."/>
            <person name="Sanchez-Garcia M."/>
            <person name="Sanchez-Ramirez S."/>
            <person name="Szollosi G.J."/>
            <person name="Szarkandi J.G."/>
            <person name="Papp V."/>
            <person name="Albert L."/>
            <person name="Andreopoulos W."/>
            <person name="Angelini C."/>
            <person name="Antonin V."/>
            <person name="Barry K.W."/>
            <person name="Bougher N.L."/>
            <person name="Buchanan P."/>
            <person name="Buyck B."/>
            <person name="Bense V."/>
            <person name="Catcheside P."/>
            <person name="Chovatia M."/>
            <person name="Cooper J."/>
            <person name="Damon W."/>
            <person name="Desjardin D."/>
            <person name="Finy P."/>
            <person name="Geml J."/>
            <person name="Haridas S."/>
            <person name="Hughes K."/>
            <person name="Justo A."/>
            <person name="Karasinski D."/>
            <person name="Kautmanova I."/>
            <person name="Kiss B."/>
            <person name="Kocsube S."/>
            <person name="Kotiranta H."/>
            <person name="LaButti K.M."/>
            <person name="Lechner B.E."/>
            <person name="Liimatainen K."/>
            <person name="Lipzen A."/>
            <person name="Lukacs Z."/>
            <person name="Mihaltcheva S."/>
            <person name="Morgado L.N."/>
            <person name="Niskanen T."/>
            <person name="Noordeloos M.E."/>
            <person name="Ohm R.A."/>
            <person name="Ortiz-Santana B."/>
            <person name="Ovrebo C."/>
            <person name="Racz N."/>
            <person name="Riley R."/>
            <person name="Savchenko A."/>
            <person name="Shiryaev A."/>
            <person name="Soop K."/>
            <person name="Spirin V."/>
            <person name="Szebenyi C."/>
            <person name="Tomsovsky M."/>
            <person name="Tulloss R.E."/>
            <person name="Uehling J."/>
            <person name="Grigoriev I.V."/>
            <person name="Vagvolgyi C."/>
            <person name="Papp T."/>
            <person name="Martin F.M."/>
            <person name="Miettinen O."/>
            <person name="Hibbett D.S."/>
            <person name="Nagy L.G."/>
        </authorList>
    </citation>
    <scope>NUCLEOTIDE SEQUENCE [LARGE SCALE GENOMIC DNA]</scope>
    <source>
        <strain evidence="2 3">CBS 962.96</strain>
    </source>
</reference>